<reference evidence="1 2" key="1">
    <citation type="submission" date="2015-12" db="EMBL/GenBank/DDBJ databases">
        <title>Genome sequence of Thalassospira lucentensis MCCC 1A02072.</title>
        <authorList>
            <person name="Lu L."/>
            <person name="Lai Q."/>
            <person name="Shao Z."/>
            <person name="Qian P."/>
        </authorList>
    </citation>
    <scope>NUCLEOTIDE SEQUENCE [LARGE SCALE GENOMIC DNA]</scope>
    <source>
        <strain evidence="1 2">MCCC 1A02072</strain>
    </source>
</reference>
<dbReference type="Proteomes" id="UP000076335">
    <property type="component" value="Unassembled WGS sequence"/>
</dbReference>
<proteinExistence type="predicted"/>
<gene>
    <name evidence="1" type="ORF">AUP42_13690</name>
</gene>
<evidence type="ECO:0000313" key="1">
    <source>
        <dbReference type="EMBL" id="KZB66605.1"/>
    </source>
</evidence>
<comment type="caution">
    <text evidence="1">The sequence shown here is derived from an EMBL/GenBank/DDBJ whole genome shotgun (WGS) entry which is preliminary data.</text>
</comment>
<dbReference type="EMBL" id="LPVY01000005">
    <property type="protein sequence ID" value="KZB66605.1"/>
    <property type="molecule type" value="Genomic_DNA"/>
</dbReference>
<name>A0A154L7S8_9PROT</name>
<sequence length="64" mass="7230">MKADCDFENNWAGHGLKTVTRSDSDRIFTVTNGLKIRHRAGFRLLRALGGKIYNDSFCLLGFKP</sequence>
<evidence type="ECO:0000313" key="2">
    <source>
        <dbReference type="Proteomes" id="UP000076335"/>
    </source>
</evidence>
<protein>
    <submittedName>
        <fullName evidence="1">Uncharacterized protein</fullName>
    </submittedName>
</protein>
<accession>A0A154L7S8</accession>
<dbReference type="AlphaFoldDB" id="A0A154L7S8"/>
<organism evidence="1 2">
    <name type="scientific">Thalassospira lucentensis</name>
    <dbReference type="NCBI Taxonomy" id="168935"/>
    <lineage>
        <taxon>Bacteria</taxon>
        <taxon>Pseudomonadati</taxon>
        <taxon>Pseudomonadota</taxon>
        <taxon>Alphaproteobacteria</taxon>
        <taxon>Rhodospirillales</taxon>
        <taxon>Thalassospiraceae</taxon>
        <taxon>Thalassospira</taxon>
    </lineage>
</organism>